<evidence type="ECO:0000313" key="1">
    <source>
        <dbReference type="EMBL" id="KIO14250.1"/>
    </source>
</evidence>
<name>A0A0C3PJC6_PISTI</name>
<gene>
    <name evidence="1" type="ORF">M404DRAFT_470600</name>
</gene>
<sequence length="113" mass="12932">MNLTTGGSVDGRLTIFYDDTLGRPNISRCISRKLRNTSYTDMGWFRGHWFASGEGTRYERVSGKTENLDFPLSELSMNEHMNQDIGGRGLHTEILLSVTKFETFERPLVIQRV</sequence>
<reference evidence="2" key="2">
    <citation type="submission" date="2015-01" db="EMBL/GenBank/DDBJ databases">
        <title>Evolutionary Origins and Diversification of the Mycorrhizal Mutualists.</title>
        <authorList>
            <consortium name="DOE Joint Genome Institute"/>
            <consortium name="Mycorrhizal Genomics Consortium"/>
            <person name="Kohler A."/>
            <person name="Kuo A."/>
            <person name="Nagy L.G."/>
            <person name="Floudas D."/>
            <person name="Copeland A."/>
            <person name="Barry K.W."/>
            <person name="Cichocki N."/>
            <person name="Veneault-Fourrey C."/>
            <person name="LaButti K."/>
            <person name="Lindquist E.A."/>
            <person name="Lipzen A."/>
            <person name="Lundell T."/>
            <person name="Morin E."/>
            <person name="Murat C."/>
            <person name="Riley R."/>
            <person name="Ohm R."/>
            <person name="Sun H."/>
            <person name="Tunlid A."/>
            <person name="Henrissat B."/>
            <person name="Grigoriev I.V."/>
            <person name="Hibbett D.S."/>
            <person name="Martin F."/>
        </authorList>
    </citation>
    <scope>NUCLEOTIDE SEQUENCE [LARGE SCALE GENOMIC DNA]</scope>
    <source>
        <strain evidence="2">Marx 270</strain>
    </source>
</reference>
<keyword evidence="2" id="KW-1185">Reference proteome</keyword>
<proteinExistence type="predicted"/>
<dbReference type="InParanoid" id="A0A0C3PJC6"/>
<dbReference type="Proteomes" id="UP000054217">
    <property type="component" value="Unassembled WGS sequence"/>
</dbReference>
<dbReference type="HOGENOM" id="CLU_2134563_0_0_1"/>
<reference evidence="1 2" key="1">
    <citation type="submission" date="2014-04" db="EMBL/GenBank/DDBJ databases">
        <authorList>
            <consortium name="DOE Joint Genome Institute"/>
            <person name="Kuo A."/>
            <person name="Kohler A."/>
            <person name="Costa M.D."/>
            <person name="Nagy L.G."/>
            <person name="Floudas D."/>
            <person name="Copeland A."/>
            <person name="Barry K.W."/>
            <person name="Cichocki N."/>
            <person name="Veneault-Fourrey C."/>
            <person name="LaButti K."/>
            <person name="Lindquist E.A."/>
            <person name="Lipzen A."/>
            <person name="Lundell T."/>
            <person name="Morin E."/>
            <person name="Murat C."/>
            <person name="Sun H."/>
            <person name="Tunlid A."/>
            <person name="Henrissat B."/>
            <person name="Grigoriev I.V."/>
            <person name="Hibbett D.S."/>
            <person name="Martin F."/>
            <person name="Nordberg H.P."/>
            <person name="Cantor M.N."/>
            <person name="Hua S.X."/>
        </authorList>
    </citation>
    <scope>NUCLEOTIDE SEQUENCE [LARGE SCALE GENOMIC DNA]</scope>
    <source>
        <strain evidence="1 2">Marx 270</strain>
    </source>
</reference>
<organism evidence="1 2">
    <name type="scientific">Pisolithus tinctorius Marx 270</name>
    <dbReference type="NCBI Taxonomy" id="870435"/>
    <lineage>
        <taxon>Eukaryota</taxon>
        <taxon>Fungi</taxon>
        <taxon>Dikarya</taxon>
        <taxon>Basidiomycota</taxon>
        <taxon>Agaricomycotina</taxon>
        <taxon>Agaricomycetes</taxon>
        <taxon>Agaricomycetidae</taxon>
        <taxon>Boletales</taxon>
        <taxon>Sclerodermatineae</taxon>
        <taxon>Pisolithaceae</taxon>
        <taxon>Pisolithus</taxon>
    </lineage>
</organism>
<protein>
    <submittedName>
        <fullName evidence="1">Uncharacterized protein</fullName>
    </submittedName>
</protein>
<accession>A0A0C3PJC6</accession>
<dbReference type="EMBL" id="KN831945">
    <property type="protein sequence ID" value="KIO14250.1"/>
    <property type="molecule type" value="Genomic_DNA"/>
</dbReference>
<evidence type="ECO:0000313" key="2">
    <source>
        <dbReference type="Proteomes" id="UP000054217"/>
    </source>
</evidence>
<dbReference type="AlphaFoldDB" id="A0A0C3PJC6"/>